<feature type="compositionally biased region" description="Polar residues" evidence="2">
    <location>
        <begin position="1"/>
        <end position="14"/>
    </location>
</feature>
<dbReference type="Proteomes" id="UP000585474">
    <property type="component" value="Unassembled WGS sequence"/>
</dbReference>
<dbReference type="EMBL" id="BJWL01000006">
    <property type="protein sequence ID" value="GFY89499.1"/>
    <property type="molecule type" value="Genomic_DNA"/>
</dbReference>
<evidence type="ECO:0000256" key="1">
    <source>
        <dbReference type="ARBA" id="ARBA00022448"/>
    </source>
</evidence>
<evidence type="ECO:0000313" key="3">
    <source>
        <dbReference type="EMBL" id="GFY89499.1"/>
    </source>
</evidence>
<accession>A0A7J0EU60</accession>
<dbReference type="PANTHER" id="PTHR48017">
    <property type="entry name" value="OS05G0424000 PROTEIN-RELATED"/>
    <property type="match status" value="1"/>
</dbReference>
<organism evidence="3 4">
    <name type="scientific">Actinidia rufa</name>
    <dbReference type="NCBI Taxonomy" id="165716"/>
    <lineage>
        <taxon>Eukaryota</taxon>
        <taxon>Viridiplantae</taxon>
        <taxon>Streptophyta</taxon>
        <taxon>Embryophyta</taxon>
        <taxon>Tracheophyta</taxon>
        <taxon>Spermatophyta</taxon>
        <taxon>Magnoliopsida</taxon>
        <taxon>eudicotyledons</taxon>
        <taxon>Gunneridae</taxon>
        <taxon>Pentapetalae</taxon>
        <taxon>asterids</taxon>
        <taxon>Ericales</taxon>
        <taxon>Actinidiaceae</taxon>
        <taxon>Actinidia</taxon>
    </lineage>
</organism>
<name>A0A7J0EU60_9ERIC</name>
<comment type="caution">
    <text evidence="3">The sequence shown here is derived from an EMBL/GenBank/DDBJ whole genome shotgun (WGS) entry which is preliminary data.</text>
</comment>
<evidence type="ECO:0000313" key="4">
    <source>
        <dbReference type="Proteomes" id="UP000585474"/>
    </source>
</evidence>
<keyword evidence="1" id="KW-0813">Transport</keyword>
<proteinExistence type="predicted"/>
<reference evidence="3 4" key="1">
    <citation type="submission" date="2019-07" db="EMBL/GenBank/DDBJ databases">
        <title>De Novo Assembly of kiwifruit Actinidia rufa.</title>
        <authorList>
            <person name="Sugita-Konishi S."/>
            <person name="Sato K."/>
            <person name="Mori E."/>
            <person name="Abe Y."/>
            <person name="Kisaki G."/>
            <person name="Hamano K."/>
            <person name="Suezawa K."/>
            <person name="Otani M."/>
            <person name="Fukuda T."/>
            <person name="Manabe T."/>
            <person name="Gomi K."/>
            <person name="Tabuchi M."/>
            <person name="Akimitsu K."/>
            <person name="Kataoka I."/>
        </authorList>
    </citation>
    <scope>NUCLEOTIDE SEQUENCE [LARGE SCALE GENOMIC DNA]</scope>
    <source>
        <strain evidence="4">cv. Fuchu</strain>
    </source>
</reference>
<dbReference type="AlphaFoldDB" id="A0A7J0EU60"/>
<sequence length="169" mass="18258">MQRNLSFSLENGSPSEKFDDDGRALRTGTVMTASAHIITAVIRSGVLSLAWAMAQFEVNCWHPITGRRNHTYMDVVRANLEIILSQIPNFHELSTPSIIAAVTSFTYPSIGLGLAIAKLAAFGNAAPGNFLTGFGFYEPFWLVDFANLCIVVHLVGSLSGKTSNPVCPV</sequence>
<protein>
    <submittedName>
        <fullName evidence="3">Amino acid permease 5</fullName>
    </submittedName>
</protein>
<gene>
    <name evidence="3" type="ORF">Acr_06g0014390</name>
</gene>
<evidence type="ECO:0000256" key="2">
    <source>
        <dbReference type="SAM" id="MobiDB-lite"/>
    </source>
</evidence>
<keyword evidence="4" id="KW-1185">Reference proteome</keyword>
<dbReference type="OrthoDB" id="40134at2759"/>
<feature type="region of interest" description="Disordered" evidence="2">
    <location>
        <begin position="1"/>
        <end position="21"/>
    </location>
</feature>